<dbReference type="Proteomes" id="UP001162501">
    <property type="component" value="Chromosome 11"/>
</dbReference>
<gene>
    <name evidence="1" type="ORF">MRATA1EN3_LOCUS3834</name>
</gene>
<organism evidence="1 2">
    <name type="scientific">Rangifer tarandus platyrhynchus</name>
    <name type="common">Svalbard reindeer</name>
    <dbReference type="NCBI Taxonomy" id="3082113"/>
    <lineage>
        <taxon>Eukaryota</taxon>
        <taxon>Metazoa</taxon>
        <taxon>Chordata</taxon>
        <taxon>Craniata</taxon>
        <taxon>Vertebrata</taxon>
        <taxon>Euteleostomi</taxon>
        <taxon>Mammalia</taxon>
        <taxon>Eutheria</taxon>
        <taxon>Laurasiatheria</taxon>
        <taxon>Artiodactyla</taxon>
        <taxon>Ruminantia</taxon>
        <taxon>Pecora</taxon>
        <taxon>Cervidae</taxon>
        <taxon>Odocoileinae</taxon>
        <taxon>Rangifer</taxon>
    </lineage>
</organism>
<protein>
    <submittedName>
        <fullName evidence="1">Uncharacterized protein</fullName>
    </submittedName>
</protein>
<evidence type="ECO:0000313" key="1">
    <source>
        <dbReference type="EMBL" id="CAI9692621.1"/>
    </source>
</evidence>
<dbReference type="EMBL" id="OX596095">
    <property type="protein sequence ID" value="CAI9692621.1"/>
    <property type="molecule type" value="Genomic_DNA"/>
</dbReference>
<proteinExistence type="predicted"/>
<evidence type="ECO:0000313" key="2">
    <source>
        <dbReference type="Proteomes" id="UP001162501"/>
    </source>
</evidence>
<sequence length="77" mass="7790">MTSAERGFTGSEEPTGEVAAARVAGALLGVETPRGSPDSTGGRATVPSGPGPFGERSSDRSFQTGPHPRTPTPPLEI</sequence>
<name>A0ACB0DWP1_RANTA</name>
<reference evidence="1" key="1">
    <citation type="submission" date="2023-05" db="EMBL/GenBank/DDBJ databases">
        <authorList>
            <consortium name="ELIXIR-Norway"/>
        </authorList>
    </citation>
    <scope>NUCLEOTIDE SEQUENCE</scope>
</reference>
<accession>A0ACB0DWP1</accession>